<evidence type="ECO:0000313" key="1">
    <source>
        <dbReference type="EMBL" id="PSJ60129.1"/>
    </source>
</evidence>
<dbReference type="OrthoDB" id="7348097at2"/>
<reference evidence="1 2" key="1">
    <citation type="submission" date="2018-03" db="EMBL/GenBank/DDBJ databases">
        <title>The draft genome of Mesorhizobium sp. 6GN-30.</title>
        <authorList>
            <person name="Liu L."/>
            <person name="Li L."/>
            <person name="Wang T."/>
            <person name="Zhang X."/>
            <person name="Liang L."/>
        </authorList>
    </citation>
    <scope>NUCLEOTIDE SEQUENCE [LARGE SCALE GENOMIC DNA]</scope>
    <source>
        <strain evidence="1 2">6GN30</strain>
    </source>
</reference>
<accession>A0A2P7SCC1</accession>
<sequence length="180" mass="19646">MLMIPADLQMEAAMPEPTRLERLLFRLEAQHRCLGWAFREIGNRPGIVFEMGLGHGRTYDHLRSYLPGRDIYVFDREVDCFADCTPPADRLLLGDIGDRLAAAAARFAGQVVLAHSDLGSYGEAHNTAMSALVSRLLPPALAPGAIVLSDLPLDLAGAQSLPLPAGTREDRYFVYRNGAA</sequence>
<dbReference type="Pfam" id="PF12692">
    <property type="entry name" value="Methyltransf_17"/>
    <property type="match status" value="1"/>
</dbReference>
<comment type="caution">
    <text evidence="1">The sequence shown here is derived from an EMBL/GenBank/DDBJ whole genome shotgun (WGS) entry which is preliminary data.</text>
</comment>
<proteinExistence type="predicted"/>
<organism evidence="1 2">
    <name type="scientific">Kumtagia ephedrae</name>
    <dbReference type="NCBI Taxonomy" id="2116701"/>
    <lineage>
        <taxon>Bacteria</taxon>
        <taxon>Pseudomonadati</taxon>
        <taxon>Pseudomonadota</taxon>
        <taxon>Alphaproteobacteria</taxon>
        <taxon>Hyphomicrobiales</taxon>
        <taxon>Phyllobacteriaceae</taxon>
        <taxon>Kumtagia</taxon>
    </lineage>
</organism>
<dbReference type="SUPFAM" id="SSF53335">
    <property type="entry name" value="S-adenosyl-L-methionine-dependent methyltransferases"/>
    <property type="match status" value="1"/>
</dbReference>
<gene>
    <name evidence="1" type="ORF">C7I84_12650</name>
</gene>
<dbReference type="InterPro" id="IPR025690">
    <property type="entry name" value="Methyltransf_put"/>
</dbReference>
<name>A0A2P7SCC1_9HYPH</name>
<evidence type="ECO:0008006" key="3">
    <source>
        <dbReference type="Google" id="ProtNLM"/>
    </source>
</evidence>
<dbReference type="EMBL" id="PXYK01000010">
    <property type="protein sequence ID" value="PSJ60129.1"/>
    <property type="molecule type" value="Genomic_DNA"/>
</dbReference>
<dbReference type="InterPro" id="IPR029063">
    <property type="entry name" value="SAM-dependent_MTases_sf"/>
</dbReference>
<dbReference type="Gene3D" id="3.40.50.150">
    <property type="entry name" value="Vaccinia Virus protein VP39"/>
    <property type="match status" value="1"/>
</dbReference>
<keyword evidence="2" id="KW-1185">Reference proteome</keyword>
<dbReference type="AlphaFoldDB" id="A0A2P7SCC1"/>
<dbReference type="Proteomes" id="UP000241229">
    <property type="component" value="Unassembled WGS sequence"/>
</dbReference>
<protein>
    <recommendedName>
        <fullName evidence="3">Methyltransferase</fullName>
    </recommendedName>
</protein>
<evidence type="ECO:0000313" key="2">
    <source>
        <dbReference type="Proteomes" id="UP000241229"/>
    </source>
</evidence>